<gene>
    <name evidence="1" type="ORF">IFM89_029902</name>
</gene>
<name>A0A835HHZ6_9MAGN</name>
<dbReference type="EMBL" id="JADFTS010000007">
    <property type="protein sequence ID" value="KAF9598652.1"/>
    <property type="molecule type" value="Genomic_DNA"/>
</dbReference>
<accession>A0A835HHZ6</accession>
<reference evidence="1 2" key="1">
    <citation type="submission" date="2020-10" db="EMBL/GenBank/DDBJ databases">
        <title>The Coptis chinensis genome and diversification of protoberbering-type alkaloids.</title>
        <authorList>
            <person name="Wang B."/>
            <person name="Shu S."/>
            <person name="Song C."/>
            <person name="Liu Y."/>
        </authorList>
    </citation>
    <scope>NUCLEOTIDE SEQUENCE [LARGE SCALE GENOMIC DNA]</scope>
    <source>
        <strain evidence="1">HL-2020</strain>
        <tissue evidence="1">Leaf</tissue>
    </source>
</reference>
<sequence>MEFTAFSVAFSGAFSAGLHRILMNKEVPSCTTSPSWTASTRLMLVLKILPDPQPQLKLAAAPHVQQQPLMFFRALSCSAKTRNLSSPSCCISSLLIKSTLMLMGLYCHKGIKINNLEIIDARGYNRSLISSRVIEAYLIKAFADEIGIPFMETSAKSSTNSCLALRYEALILREKISG</sequence>
<evidence type="ECO:0000313" key="1">
    <source>
        <dbReference type="EMBL" id="KAF9598652.1"/>
    </source>
</evidence>
<keyword evidence="2" id="KW-1185">Reference proteome</keyword>
<organism evidence="1 2">
    <name type="scientific">Coptis chinensis</name>
    <dbReference type="NCBI Taxonomy" id="261450"/>
    <lineage>
        <taxon>Eukaryota</taxon>
        <taxon>Viridiplantae</taxon>
        <taxon>Streptophyta</taxon>
        <taxon>Embryophyta</taxon>
        <taxon>Tracheophyta</taxon>
        <taxon>Spermatophyta</taxon>
        <taxon>Magnoliopsida</taxon>
        <taxon>Ranunculales</taxon>
        <taxon>Ranunculaceae</taxon>
        <taxon>Coptidoideae</taxon>
        <taxon>Coptis</taxon>
    </lineage>
</organism>
<evidence type="ECO:0000313" key="2">
    <source>
        <dbReference type="Proteomes" id="UP000631114"/>
    </source>
</evidence>
<comment type="caution">
    <text evidence="1">The sequence shown here is derived from an EMBL/GenBank/DDBJ whole genome shotgun (WGS) entry which is preliminary data.</text>
</comment>
<dbReference type="OrthoDB" id="427480at2759"/>
<dbReference type="Proteomes" id="UP000631114">
    <property type="component" value="Unassembled WGS sequence"/>
</dbReference>
<proteinExistence type="predicted"/>
<protein>
    <submittedName>
        <fullName evidence="1">Uncharacterized protein</fullName>
    </submittedName>
</protein>
<dbReference type="AlphaFoldDB" id="A0A835HHZ6"/>